<comment type="caution">
    <text evidence="3">The sequence shown here is derived from an EMBL/GenBank/DDBJ whole genome shotgun (WGS) entry which is preliminary data.</text>
</comment>
<dbReference type="AlphaFoldDB" id="A0A5S4G933"/>
<evidence type="ECO:0000256" key="1">
    <source>
        <dbReference type="ARBA" id="ARBA00022801"/>
    </source>
</evidence>
<dbReference type="SUPFAM" id="SSF51338">
    <property type="entry name" value="Composite domain of metallo-dependent hydrolases"/>
    <property type="match status" value="2"/>
</dbReference>
<dbReference type="Gene3D" id="2.30.40.10">
    <property type="entry name" value="Urease, subunit C, domain 1"/>
    <property type="match status" value="1"/>
</dbReference>
<dbReference type="InterPro" id="IPR006680">
    <property type="entry name" value="Amidohydro-rel"/>
</dbReference>
<dbReference type="Pfam" id="PF01979">
    <property type="entry name" value="Amidohydro_1"/>
    <property type="match status" value="1"/>
</dbReference>
<evidence type="ECO:0000313" key="4">
    <source>
        <dbReference type="Proteomes" id="UP000305238"/>
    </source>
</evidence>
<dbReference type="EMBL" id="VCKZ01000404">
    <property type="protein sequence ID" value="TMR28961.1"/>
    <property type="molecule type" value="Genomic_DNA"/>
</dbReference>
<proteinExistence type="predicted"/>
<dbReference type="OrthoDB" id="3189065at2"/>
<keyword evidence="4" id="KW-1185">Reference proteome</keyword>
<dbReference type="GO" id="GO:0016810">
    <property type="term" value="F:hydrolase activity, acting on carbon-nitrogen (but not peptide) bonds"/>
    <property type="evidence" value="ECO:0007669"/>
    <property type="project" value="InterPro"/>
</dbReference>
<keyword evidence="1" id="KW-0378">Hydrolase</keyword>
<dbReference type="InterPro" id="IPR050287">
    <property type="entry name" value="MTA/SAH_deaminase"/>
</dbReference>
<evidence type="ECO:0000259" key="2">
    <source>
        <dbReference type="Pfam" id="PF01979"/>
    </source>
</evidence>
<dbReference type="Proteomes" id="UP000305238">
    <property type="component" value="Unassembled WGS sequence"/>
</dbReference>
<dbReference type="Gene3D" id="3.20.20.140">
    <property type="entry name" value="Metal-dependent hydrolases"/>
    <property type="match status" value="1"/>
</dbReference>
<protein>
    <recommendedName>
        <fullName evidence="2">Amidohydrolase-related domain-containing protein</fullName>
    </recommendedName>
</protein>
<dbReference type="InterPro" id="IPR032466">
    <property type="entry name" value="Metal_Hydrolase"/>
</dbReference>
<feature type="domain" description="Amidohydrolase-related" evidence="2">
    <location>
        <begin position="50"/>
        <end position="410"/>
    </location>
</feature>
<sequence length="473" mass="50371">MIRGGYVATADPSFGNLPSGEVLIQDGVIVAVGVGITADDAEVVDATGKLVIPGMIDTHRHTWQTQMRGICADMSLLGYMNTIRLAISPNYRAEDVHIGNRVGALEAINAGVTTILDFSHCNNSPEHADAAINGLKGSGIRALFSYGFFDSSPTTTKFADHAERLADFRRIVAENAGTSRLTFGVALTEMGLIPWEDTVREINLARELGARIATHTGCFWGSVVCGGIKELHHAGLLGPDHVHIHANTLDEEEWRYLGEAGVHVSISPETEMNMGMGYPVFEQCRVHGINATLSCDVISLNSGSLVTQMRLGIAADRFAQNAPINRQGQMPDVLATTCDDALKWATINGAAACGLDDQIGSLTPGKKADIVIVGNPNSFTGQPAIDPVGSLVFQSTPEDVWDVFIDGVAVKRNGRLVGVDLTALFEQANASKDRILAEVAKTYPQLPPPVHGSNFQALETAAANNLANAPKVN</sequence>
<accession>A0A5S4G933</accession>
<dbReference type="PANTHER" id="PTHR43794:SF11">
    <property type="entry name" value="AMIDOHYDROLASE-RELATED DOMAIN-CONTAINING PROTEIN"/>
    <property type="match status" value="1"/>
</dbReference>
<dbReference type="InterPro" id="IPR011059">
    <property type="entry name" value="Metal-dep_hydrolase_composite"/>
</dbReference>
<dbReference type="PANTHER" id="PTHR43794">
    <property type="entry name" value="AMINOHYDROLASE SSNA-RELATED"/>
    <property type="match status" value="1"/>
</dbReference>
<name>A0A5S4G933_9ACTN</name>
<dbReference type="NCBIfam" id="NF006056">
    <property type="entry name" value="PRK08204.1"/>
    <property type="match status" value="1"/>
</dbReference>
<evidence type="ECO:0000313" key="3">
    <source>
        <dbReference type="EMBL" id="TMR28961.1"/>
    </source>
</evidence>
<organism evidence="3 4">
    <name type="scientific">Actinomadura geliboluensis</name>
    <dbReference type="NCBI Taxonomy" id="882440"/>
    <lineage>
        <taxon>Bacteria</taxon>
        <taxon>Bacillati</taxon>
        <taxon>Actinomycetota</taxon>
        <taxon>Actinomycetes</taxon>
        <taxon>Streptosporangiales</taxon>
        <taxon>Thermomonosporaceae</taxon>
        <taxon>Actinomadura</taxon>
    </lineage>
</organism>
<gene>
    <name evidence="3" type="ORF">ETD96_36510</name>
</gene>
<reference evidence="3 4" key="1">
    <citation type="submission" date="2019-05" db="EMBL/GenBank/DDBJ databases">
        <title>Draft genome sequence of Actinomadura geliboluensis A8036.</title>
        <authorList>
            <person name="Saricaoglu S."/>
            <person name="Isik K."/>
        </authorList>
    </citation>
    <scope>NUCLEOTIDE SEQUENCE [LARGE SCALE GENOMIC DNA]</scope>
    <source>
        <strain evidence="3 4">A8036</strain>
    </source>
</reference>
<dbReference type="SUPFAM" id="SSF51556">
    <property type="entry name" value="Metallo-dependent hydrolases"/>
    <property type="match status" value="1"/>
</dbReference>